<feature type="domain" description="Aspartic peptidase DDI1-type" evidence="5">
    <location>
        <begin position="214"/>
        <end position="300"/>
    </location>
</feature>
<evidence type="ECO:0000256" key="1">
    <source>
        <dbReference type="ARBA" id="ARBA00009136"/>
    </source>
</evidence>
<reference evidence="6" key="1">
    <citation type="journal article" date="2020" name="Ecol. Evol.">
        <title>Genome structure and content of the rice root-knot nematode (Meloidogyne graminicola).</title>
        <authorList>
            <person name="Phan N.T."/>
            <person name="Danchin E.G.J."/>
            <person name="Klopp C."/>
            <person name="Perfus-Barbeoch L."/>
            <person name="Kozlowski D.K."/>
            <person name="Koutsovoulos G.D."/>
            <person name="Lopez-Roques C."/>
            <person name="Bouchez O."/>
            <person name="Zahm M."/>
            <person name="Besnard G."/>
            <person name="Bellafiore S."/>
        </authorList>
    </citation>
    <scope>NUCLEOTIDE SEQUENCE</scope>
    <source>
        <strain evidence="6">VN-18</strain>
    </source>
</reference>
<comment type="caution">
    <text evidence="6">The sequence shown here is derived from an EMBL/GenBank/DDBJ whole genome shotgun (WGS) entry which is preliminary data.</text>
</comment>
<evidence type="ECO:0000259" key="5">
    <source>
        <dbReference type="Pfam" id="PF09668"/>
    </source>
</evidence>
<dbReference type="AlphaFoldDB" id="A0A8S9ZQV7"/>
<dbReference type="GO" id="GO:0006508">
    <property type="term" value="P:proteolysis"/>
    <property type="evidence" value="ECO:0007669"/>
    <property type="project" value="UniProtKB-KW"/>
</dbReference>
<accession>A0A8S9ZQV7</accession>
<dbReference type="PANTHER" id="PTHR12917:SF1">
    <property type="entry name" value="AT13091P"/>
    <property type="match status" value="1"/>
</dbReference>
<dbReference type="InterPro" id="IPR019103">
    <property type="entry name" value="Peptidase_aspartic_DDI1-type"/>
</dbReference>
<sequence length="317" mass="35690">MQITLIAGDDISHLEIVPDIEIEMFVSLCKIELPSIAEIPLEQLELAFNGQKVVLNSPNSLKKQLKDFNIQNGDAIHFGKVKPILANLPTTSTSDVTSLLISSLVKSIKVPSKRPSEESLNRAEAEKAFESLSANPVKLDFLRERFPELAAAFEANPTDKEAFVTAFRQSKKDMERKMRLAIDETSEEGQRYVAELIERQNIDFMHEFAMEHMPEAFVPVHMLYIRMKINNCPVIAFIDSGTKKSFAFNFECRSVSYKKKCATFNLSESCARRCNILRLVDKRIRLQAVGIGGQQKLVGKNSFLPSASKRSLLSLSF</sequence>
<evidence type="ECO:0000256" key="2">
    <source>
        <dbReference type="ARBA" id="ARBA00022670"/>
    </source>
</evidence>
<keyword evidence="2" id="KW-0645">Protease</keyword>
<protein>
    <submittedName>
        <fullName evidence="6">Asp_protease domain-containing protein</fullName>
    </submittedName>
</protein>
<organism evidence="6 7">
    <name type="scientific">Meloidogyne graminicola</name>
    <dbReference type="NCBI Taxonomy" id="189291"/>
    <lineage>
        <taxon>Eukaryota</taxon>
        <taxon>Metazoa</taxon>
        <taxon>Ecdysozoa</taxon>
        <taxon>Nematoda</taxon>
        <taxon>Chromadorea</taxon>
        <taxon>Rhabditida</taxon>
        <taxon>Tylenchina</taxon>
        <taxon>Tylenchomorpha</taxon>
        <taxon>Tylenchoidea</taxon>
        <taxon>Meloidogynidae</taxon>
        <taxon>Meloidogyninae</taxon>
        <taxon>Meloidogyne</taxon>
    </lineage>
</organism>
<dbReference type="EMBL" id="JABEBT010000041">
    <property type="protein sequence ID" value="KAF7635548.1"/>
    <property type="molecule type" value="Genomic_DNA"/>
</dbReference>
<dbReference type="Pfam" id="PF09668">
    <property type="entry name" value="Asp_protease"/>
    <property type="match status" value="1"/>
</dbReference>
<evidence type="ECO:0000256" key="4">
    <source>
        <dbReference type="ARBA" id="ARBA00022801"/>
    </source>
</evidence>
<dbReference type="Proteomes" id="UP000605970">
    <property type="component" value="Unassembled WGS sequence"/>
</dbReference>
<evidence type="ECO:0000256" key="3">
    <source>
        <dbReference type="ARBA" id="ARBA00022750"/>
    </source>
</evidence>
<keyword evidence="7" id="KW-1185">Reference proteome</keyword>
<keyword evidence="4" id="KW-0378">Hydrolase</keyword>
<evidence type="ECO:0000313" key="7">
    <source>
        <dbReference type="Proteomes" id="UP000605970"/>
    </source>
</evidence>
<name>A0A8S9ZQV7_9BILA</name>
<dbReference type="PANTHER" id="PTHR12917">
    <property type="entry name" value="ASPARTYL PROTEASE DDI-RELATED"/>
    <property type="match status" value="1"/>
</dbReference>
<keyword evidence="3" id="KW-0064">Aspartyl protease</keyword>
<dbReference type="OrthoDB" id="1047367at2759"/>
<proteinExistence type="inferred from homology"/>
<dbReference type="InterPro" id="IPR021109">
    <property type="entry name" value="Peptidase_aspartic_dom_sf"/>
</dbReference>
<dbReference type="Gene3D" id="2.40.70.10">
    <property type="entry name" value="Acid Proteases"/>
    <property type="match status" value="1"/>
</dbReference>
<comment type="similarity">
    <text evidence="1">Belongs to the DDI1 family.</text>
</comment>
<dbReference type="GO" id="GO:0004190">
    <property type="term" value="F:aspartic-type endopeptidase activity"/>
    <property type="evidence" value="ECO:0007669"/>
    <property type="project" value="UniProtKB-KW"/>
</dbReference>
<gene>
    <name evidence="6" type="ORF">Mgra_00005090</name>
</gene>
<evidence type="ECO:0000313" key="6">
    <source>
        <dbReference type="EMBL" id="KAF7635548.1"/>
    </source>
</evidence>